<dbReference type="Gene3D" id="3.90.1150.180">
    <property type="match status" value="1"/>
</dbReference>
<feature type="domain" description="L-seryl-tRNA selenium transferase N-terminal" evidence="10">
    <location>
        <begin position="9"/>
        <end position="48"/>
    </location>
</feature>
<proteinExistence type="inferred from homology"/>
<dbReference type="AlphaFoldDB" id="A0A6L6IKD3"/>
<evidence type="ECO:0000256" key="1">
    <source>
        <dbReference type="ARBA" id="ARBA00001933"/>
    </source>
</evidence>
<organism evidence="11 12">
    <name type="scientific">Intestinirhabdus alba</name>
    <dbReference type="NCBI Taxonomy" id="2899544"/>
    <lineage>
        <taxon>Bacteria</taxon>
        <taxon>Pseudomonadati</taxon>
        <taxon>Pseudomonadota</taxon>
        <taxon>Gammaproteobacteria</taxon>
        <taxon>Enterobacterales</taxon>
        <taxon>Enterobacteriaceae</taxon>
        <taxon>Intestinirhabdus</taxon>
    </lineage>
</organism>
<comment type="subcellular location">
    <subcellularLocation>
        <location evidence="8">Cytoplasm</location>
    </subcellularLocation>
</comment>
<evidence type="ECO:0000256" key="6">
    <source>
        <dbReference type="ARBA" id="ARBA00023266"/>
    </source>
</evidence>
<dbReference type="NCBIfam" id="TIGR00474">
    <property type="entry name" value="selA"/>
    <property type="match status" value="1"/>
</dbReference>
<dbReference type="EMBL" id="WMJZ01000004">
    <property type="protein sequence ID" value="MTH45500.1"/>
    <property type="molecule type" value="Genomic_DNA"/>
</dbReference>
<keyword evidence="3 8" id="KW-0808">Transferase</keyword>
<dbReference type="InterPro" id="IPR004534">
    <property type="entry name" value="SelA_trans"/>
</dbReference>
<evidence type="ECO:0000259" key="10">
    <source>
        <dbReference type="Pfam" id="PF12390"/>
    </source>
</evidence>
<evidence type="ECO:0000256" key="9">
    <source>
        <dbReference type="PIRSR" id="PIRSR618319-50"/>
    </source>
</evidence>
<evidence type="ECO:0000256" key="4">
    <source>
        <dbReference type="ARBA" id="ARBA00022898"/>
    </source>
</evidence>
<dbReference type="SUPFAM" id="SSF53383">
    <property type="entry name" value="PLP-dependent transferases"/>
    <property type="match status" value="1"/>
</dbReference>
<keyword evidence="2 8" id="KW-0963">Cytoplasm</keyword>
<dbReference type="GO" id="GO:0042802">
    <property type="term" value="F:identical protein binding"/>
    <property type="evidence" value="ECO:0007669"/>
    <property type="project" value="UniProtKB-ARBA"/>
</dbReference>
<dbReference type="FunFam" id="3.40.640.10:FF:000028">
    <property type="entry name" value="L-seryl-tRNA(Sec) selenium transferase"/>
    <property type="match status" value="1"/>
</dbReference>
<dbReference type="GO" id="GO:0001717">
    <property type="term" value="P:conversion of seryl-tRNAsec to selenocys-tRNAsec"/>
    <property type="evidence" value="ECO:0007669"/>
    <property type="project" value="UniProtKB-UniRule"/>
</dbReference>
<dbReference type="GO" id="GO:0001514">
    <property type="term" value="P:selenocysteine incorporation"/>
    <property type="evidence" value="ECO:0007669"/>
    <property type="project" value="UniProtKB-UniRule"/>
</dbReference>
<dbReference type="InterPro" id="IPR015421">
    <property type="entry name" value="PyrdxlP-dep_Trfase_major"/>
</dbReference>
<dbReference type="RefSeq" id="WP_155107171.1">
    <property type="nucleotide sequence ID" value="NZ_WMJZ01000004.1"/>
</dbReference>
<dbReference type="Pfam" id="PF03841">
    <property type="entry name" value="SelA"/>
    <property type="match status" value="1"/>
</dbReference>
<dbReference type="UniPathway" id="UPA00906">
    <property type="reaction ID" value="UER00896"/>
</dbReference>
<dbReference type="InterPro" id="IPR015424">
    <property type="entry name" value="PyrdxlP-dep_Trfase"/>
</dbReference>
<reference evidence="11 12" key="1">
    <citation type="submission" date="2019-11" db="EMBL/GenBank/DDBJ databases">
        <title>Escherichia alba sp. nov. isolated from the gut of plastic-eating superworms Zophobas atratus.</title>
        <authorList>
            <person name="Yang Y."/>
        </authorList>
    </citation>
    <scope>NUCLEOTIDE SEQUENCE [LARGE SCALE GENOMIC DNA]</scope>
    <source>
        <strain evidence="12">BIT-B35</strain>
    </source>
</reference>
<dbReference type="Proteomes" id="UP000477739">
    <property type="component" value="Unassembled WGS sequence"/>
</dbReference>
<comment type="function">
    <text evidence="8">Converts seryl-tRNA(Sec) to selenocysteinyl-tRNA(Sec) required for selenoprotein biosynthesis.</text>
</comment>
<dbReference type="Pfam" id="PF12390">
    <property type="entry name" value="Se-cys_synth_N"/>
    <property type="match status" value="1"/>
</dbReference>
<comment type="similarity">
    <text evidence="7 8">Belongs to the SelA family.</text>
</comment>
<dbReference type="OrthoDB" id="9787096at2"/>
<dbReference type="Gene3D" id="3.40.640.10">
    <property type="entry name" value="Type I PLP-dependent aspartate aminotransferase-like (Major domain)"/>
    <property type="match status" value="1"/>
</dbReference>
<name>A0A6L6IKD3_9ENTR</name>
<evidence type="ECO:0000256" key="8">
    <source>
        <dbReference type="HAMAP-Rule" id="MF_00423"/>
    </source>
</evidence>
<comment type="cofactor">
    <cofactor evidence="1 8 9">
        <name>pyridoxal 5'-phosphate</name>
        <dbReference type="ChEBI" id="CHEBI:597326"/>
    </cofactor>
</comment>
<comment type="subunit">
    <text evidence="8">Homodecamer; pentamer of dimers. Binds only one seryl-tRNA(Sec) per dimer.</text>
</comment>
<evidence type="ECO:0000256" key="2">
    <source>
        <dbReference type="ARBA" id="ARBA00022490"/>
    </source>
</evidence>
<comment type="catalytic activity">
    <reaction evidence="8">
        <text>L-seryl-tRNA(Sec) + selenophosphate + H(+) = L-selenocysteinyl-tRNA(Sec) + phosphate</text>
        <dbReference type="Rhea" id="RHEA:22728"/>
        <dbReference type="Rhea" id="RHEA-COMP:9742"/>
        <dbReference type="Rhea" id="RHEA-COMP:9743"/>
        <dbReference type="ChEBI" id="CHEBI:15378"/>
        <dbReference type="ChEBI" id="CHEBI:16144"/>
        <dbReference type="ChEBI" id="CHEBI:43474"/>
        <dbReference type="ChEBI" id="CHEBI:78533"/>
        <dbReference type="ChEBI" id="CHEBI:78573"/>
        <dbReference type="EC" id="2.9.1.1"/>
    </reaction>
</comment>
<evidence type="ECO:0000256" key="5">
    <source>
        <dbReference type="ARBA" id="ARBA00022917"/>
    </source>
</evidence>
<dbReference type="GO" id="GO:0005737">
    <property type="term" value="C:cytoplasm"/>
    <property type="evidence" value="ECO:0007669"/>
    <property type="project" value="UniProtKB-SubCell"/>
</dbReference>
<accession>A0A6L6IKD3</accession>
<keyword evidence="6 8" id="KW-0711">Selenium</keyword>
<evidence type="ECO:0000313" key="12">
    <source>
        <dbReference type="Proteomes" id="UP000477739"/>
    </source>
</evidence>
<dbReference type="InterPro" id="IPR018319">
    <property type="entry name" value="SelA-like"/>
</dbReference>
<comment type="pathway">
    <text evidence="8">Aminoacyl-tRNA biosynthesis; selenocysteinyl-tRNA(Sec) biosynthesis; selenocysteinyl-tRNA(Sec) from L-seryl-tRNA(Sec) (bacterial route): step 1/1.</text>
</comment>
<sequence length="463" mass="50346">MTTEKRSLYSQLPAIDRLLRDSAFLSLLDVWGHTRVVDLLRQMLEEARQAIRESQTLPGWCENWGQEARARLVEAARGALRPVINLTGTVLHTNLGRALQAEEAIAAVAQAMRSPVTLEYALEDAGRGHRDRALAALLCRLTGAEDACIVNNNAAAVLLMLAATASGKEVVVSRGELVEIGGAFRIPDVMRQAGCVLHEVGATNRTHLKDYRQAVNDNTGLLMKVHTSNYSIEGFTSAVDEAELAALGQELGVPVVSDLGSGSLIDLSQYGLPKEPMPQALIAAGVSLVSFSGDKLLGGPQAGIIVGKKALIDRLQSHPLKRALRADKMTLAALEATLRLYLHPEALAERLPTLRLLVRDEAEIAAQARRMQAALTGRYEAEFAIDVQPCLSQIGSGSLPVDRLPSAALTFTPRDGRGSRLEALAARWRALPVPVIGRIYDGRLWLDLRCLEDENRFLEMMLR</sequence>
<keyword evidence="12" id="KW-1185">Reference proteome</keyword>
<dbReference type="InterPro" id="IPR025862">
    <property type="entry name" value="SelA_trans_N_dom"/>
</dbReference>
<gene>
    <name evidence="8" type="primary">selA</name>
    <name evidence="11" type="ORF">GJV78_04325</name>
</gene>
<feature type="modified residue" description="N6-(pyridoxal phosphate)lysine" evidence="8 9">
    <location>
        <position position="295"/>
    </location>
</feature>
<dbReference type="HAMAP" id="MF_00423">
    <property type="entry name" value="SelA"/>
    <property type="match status" value="1"/>
</dbReference>
<keyword evidence="4 8" id="KW-0663">Pyridoxal phosphate</keyword>
<evidence type="ECO:0000313" key="11">
    <source>
        <dbReference type="EMBL" id="MTH45500.1"/>
    </source>
</evidence>
<evidence type="ECO:0000256" key="7">
    <source>
        <dbReference type="ARBA" id="ARBA00044507"/>
    </source>
</evidence>
<comment type="caution">
    <text evidence="11">The sequence shown here is derived from an EMBL/GenBank/DDBJ whole genome shotgun (WGS) entry which is preliminary data.</text>
</comment>
<dbReference type="EC" id="2.9.1.1" evidence="8"/>
<dbReference type="FunFam" id="3.90.1150.180:FF:000001">
    <property type="entry name" value="L-seryl-tRNA(Sec) selenium transferase"/>
    <property type="match status" value="1"/>
</dbReference>
<evidence type="ECO:0000256" key="3">
    <source>
        <dbReference type="ARBA" id="ARBA00022679"/>
    </source>
</evidence>
<dbReference type="PANTHER" id="PTHR32328">
    <property type="entry name" value="L-SERYL-TRNA(SEC) SELENIUM TRANSFERASE"/>
    <property type="match status" value="1"/>
</dbReference>
<keyword evidence="5 8" id="KW-0648">Protein biosynthesis</keyword>
<protein>
    <recommendedName>
        <fullName evidence="8">L-seryl-tRNA(Sec) selenium transferase</fullName>
        <ecNumber evidence="8">2.9.1.1</ecNumber>
    </recommendedName>
    <alternativeName>
        <fullName evidence="8">Selenocysteine synthase</fullName>
        <shortName evidence="8">Sec synthase</shortName>
    </alternativeName>
    <alternativeName>
        <fullName evidence="8">Selenocysteinyl-tRNA(Sec) synthase</fullName>
    </alternativeName>
</protein>
<dbReference type="PANTHER" id="PTHR32328:SF0">
    <property type="entry name" value="L-SERYL-TRNA(SEC) SELENIUM TRANSFERASE"/>
    <property type="match status" value="1"/>
</dbReference>
<dbReference type="GO" id="GO:0004125">
    <property type="term" value="F:L-seryl-tRNA(Sec) selenium transferase activity"/>
    <property type="evidence" value="ECO:0007669"/>
    <property type="project" value="UniProtKB-UniRule"/>
</dbReference>